<dbReference type="PANTHER" id="PTHR43776">
    <property type="entry name" value="TRANSPORT ATP-BINDING PROTEIN"/>
    <property type="match status" value="1"/>
</dbReference>
<accession>A0ABU2JEA2</accession>
<reference evidence="8" key="1">
    <citation type="submission" date="2023-07" db="EMBL/GenBank/DDBJ databases">
        <title>30 novel species of actinomycetes from the DSMZ collection.</title>
        <authorList>
            <person name="Nouioui I."/>
        </authorList>
    </citation>
    <scope>NUCLEOTIDE SEQUENCE [LARGE SCALE GENOMIC DNA]</scope>
    <source>
        <strain evidence="8">DSM 44399</strain>
    </source>
</reference>
<comment type="caution">
    <text evidence="7">The sequence shown here is derived from an EMBL/GenBank/DDBJ whole genome shotgun (WGS) entry which is preliminary data.</text>
</comment>
<evidence type="ECO:0000256" key="5">
    <source>
        <dbReference type="SAM" id="MobiDB-lite"/>
    </source>
</evidence>
<sequence>MARTEQLTAPVLQASGVSAGYGFGPKSAKVLHNVDLAVSPGQTMGLVGESGSGKSTLAKVLVGQLAPSTGKVLLAGADVGSMSRRELQAARRTIQLIPQDPYASLDPRMTVGRVLQEALNPNGRRNAADSSRVTELLETVALDGSAATKLPHEFSGGQRQRIAIARALAVEPKVIIADEVTSALDSSVQAEILNLLRALQEAQGLAYIFVTHDLSIADYMCDELSVLYLGQIVEQGGSDLLRHPNHPYSRLLLDSVPDPAGNFLAADAVAVRATSDEPADPAHPPSGCSFHPRCGRPGRTDSDLRMCTDDVPALINRGGAADRRRTACHFPLLIDALPRKA</sequence>
<dbReference type="CDD" id="cd03257">
    <property type="entry name" value="ABC_NikE_OppD_transporters"/>
    <property type="match status" value="1"/>
</dbReference>
<dbReference type="Proteomes" id="UP001183176">
    <property type="component" value="Unassembled WGS sequence"/>
</dbReference>
<proteinExistence type="inferred from homology"/>
<feature type="region of interest" description="Disordered" evidence="5">
    <location>
        <begin position="275"/>
        <end position="294"/>
    </location>
</feature>
<dbReference type="InterPro" id="IPR050319">
    <property type="entry name" value="ABC_transp_ATP-bind"/>
</dbReference>
<dbReference type="EMBL" id="JAVREH010000035">
    <property type="protein sequence ID" value="MDT0263327.1"/>
    <property type="molecule type" value="Genomic_DNA"/>
</dbReference>
<evidence type="ECO:0000259" key="6">
    <source>
        <dbReference type="PROSITE" id="PS50893"/>
    </source>
</evidence>
<evidence type="ECO:0000313" key="7">
    <source>
        <dbReference type="EMBL" id="MDT0263327.1"/>
    </source>
</evidence>
<dbReference type="SUPFAM" id="SSF52540">
    <property type="entry name" value="P-loop containing nucleoside triphosphate hydrolases"/>
    <property type="match status" value="1"/>
</dbReference>
<dbReference type="Gene3D" id="3.40.50.300">
    <property type="entry name" value="P-loop containing nucleotide triphosphate hydrolases"/>
    <property type="match status" value="1"/>
</dbReference>
<dbReference type="SMART" id="SM00382">
    <property type="entry name" value="AAA"/>
    <property type="match status" value="1"/>
</dbReference>
<keyword evidence="2" id="KW-0813">Transport</keyword>
<dbReference type="InterPro" id="IPR027417">
    <property type="entry name" value="P-loop_NTPase"/>
</dbReference>
<dbReference type="PANTHER" id="PTHR43776:SF7">
    <property type="entry name" value="D,D-DIPEPTIDE TRANSPORT ATP-BINDING PROTEIN DDPF-RELATED"/>
    <property type="match status" value="1"/>
</dbReference>
<evidence type="ECO:0000256" key="4">
    <source>
        <dbReference type="ARBA" id="ARBA00022840"/>
    </source>
</evidence>
<keyword evidence="8" id="KW-1185">Reference proteome</keyword>
<evidence type="ECO:0000256" key="1">
    <source>
        <dbReference type="ARBA" id="ARBA00005417"/>
    </source>
</evidence>
<dbReference type="InterPro" id="IPR017871">
    <property type="entry name" value="ABC_transporter-like_CS"/>
</dbReference>
<keyword evidence="3" id="KW-0547">Nucleotide-binding</keyword>
<dbReference type="Pfam" id="PF00005">
    <property type="entry name" value="ABC_tran"/>
    <property type="match status" value="1"/>
</dbReference>
<dbReference type="InterPro" id="IPR003593">
    <property type="entry name" value="AAA+_ATPase"/>
</dbReference>
<keyword evidence="4 7" id="KW-0067">ATP-binding</keyword>
<organism evidence="7 8">
    <name type="scientific">Jatrophihabitans lederbergiae</name>
    <dbReference type="NCBI Taxonomy" id="3075547"/>
    <lineage>
        <taxon>Bacteria</taxon>
        <taxon>Bacillati</taxon>
        <taxon>Actinomycetota</taxon>
        <taxon>Actinomycetes</taxon>
        <taxon>Jatrophihabitantales</taxon>
        <taxon>Jatrophihabitantaceae</taxon>
        <taxon>Jatrophihabitans</taxon>
    </lineage>
</organism>
<dbReference type="RefSeq" id="WP_311424474.1">
    <property type="nucleotide sequence ID" value="NZ_JAVREH010000035.1"/>
</dbReference>
<evidence type="ECO:0000256" key="3">
    <source>
        <dbReference type="ARBA" id="ARBA00022741"/>
    </source>
</evidence>
<comment type="similarity">
    <text evidence="1">Belongs to the ABC transporter superfamily.</text>
</comment>
<gene>
    <name evidence="7" type="ORF">RM423_18240</name>
</gene>
<dbReference type="PROSITE" id="PS00211">
    <property type="entry name" value="ABC_TRANSPORTER_1"/>
    <property type="match status" value="1"/>
</dbReference>
<dbReference type="InterPro" id="IPR003439">
    <property type="entry name" value="ABC_transporter-like_ATP-bd"/>
</dbReference>
<evidence type="ECO:0000313" key="8">
    <source>
        <dbReference type="Proteomes" id="UP001183176"/>
    </source>
</evidence>
<protein>
    <submittedName>
        <fullName evidence="7">ABC transporter ATP-binding protein</fullName>
    </submittedName>
</protein>
<dbReference type="Pfam" id="PF08352">
    <property type="entry name" value="oligo_HPY"/>
    <property type="match status" value="1"/>
</dbReference>
<feature type="domain" description="ABC transporter" evidence="6">
    <location>
        <begin position="12"/>
        <end position="254"/>
    </location>
</feature>
<name>A0ABU2JEA2_9ACTN</name>
<dbReference type="PROSITE" id="PS50893">
    <property type="entry name" value="ABC_TRANSPORTER_2"/>
    <property type="match status" value="1"/>
</dbReference>
<dbReference type="InterPro" id="IPR013563">
    <property type="entry name" value="Oligopep_ABC_C"/>
</dbReference>
<dbReference type="GO" id="GO:0005524">
    <property type="term" value="F:ATP binding"/>
    <property type="evidence" value="ECO:0007669"/>
    <property type="project" value="UniProtKB-KW"/>
</dbReference>
<dbReference type="NCBIfam" id="TIGR01727">
    <property type="entry name" value="oligo_HPY"/>
    <property type="match status" value="1"/>
</dbReference>
<evidence type="ECO:0000256" key="2">
    <source>
        <dbReference type="ARBA" id="ARBA00022448"/>
    </source>
</evidence>